<accession>A0ABZ2KVZ8</accession>
<keyword evidence="2" id="KW-0328">Glycosyltransferase</keyword>
<dbReference type="EC" id="2.4.-.-" evidence="2"/>
<evidence type="ECO:0000313" key="3">
    <source>
        <dbReference type="Proteomes" id="UP001374803"/>
    </source>
</evidence>
<dbReference type="GO" id="GO:0016757">
    <property type="term" value="F:glycosyltransferase activity"/>
    <property type="evidence" value="ECO:0007669"/>
    <property type="project" value="UniProtKB-KW"/>
</dbReference>
<organism evidence="2 3">
    <name type="scientific">Pendulispora rubella</name>
    <dbReference type="NCBI Taxonomy" id="2741070"/>
    <lineage>
        <taxon>Bacteria</taxon>
        <taxon>Pseudomonadati</taxon>
        <taxon>Myxococcota</taxon>
        <taxon>Myxococcia</taxon>
        <taxon>Myxococcales</taxon>
        <taxon>Sorangiineae</taxon>
        <taxon>Pendulisporaceae</taxon>
        <taxon>Pendulispora</taxon>
    </lineage>
</organism>
<dbReference type="Proteomes" id="UP001374803">
    <property type="component" value="Chromosome"/>
</dbReference>
<dbReference type="EMBL" id="CP089983">
    <property type="protein sequence ID" value="WXB02735.1"/>
    <property type="molecule type" value="Genomic_DNA"/>
</dbReference>
<proteinExistence type="predicted"/>
<dbReference type="RefSeq" id="WP_394832364.1">
    <property type="nucleotide sequence ID" value="NZ_CP089929.1"/>
</dbReference>
<evidence type="ECO:0000313" key="2">
    <source>
        <dbReference type="EMBL" id="WXB02735.1"/>
    </source>
</evidence>
<feature type="domain" description="Glycosyltransferase subfamily 4-like N-terminal" evidence="1">
    <location>
        <begin position="42"/>
        <end position="246"/>
    </location>
</feature>
<reference evidence="2" key="1">
    <citation type="submission" date="2021-12" db="EMBL/GenBank/DDBJ databases">
        <title>Discovery of the Pendulisporaceae a myxobacterial family with distinct sporulation behavior and unique specialized metabolism.</title>
        <authorList>
            <person name="Garcia R."/>
            <person name="Popoff A."/>
            <person name="Bader C.D."/>
            <person name="Loehr J."/>
            <person name="Walesch S."/>
            <person name="Walt C."/>
            <person name="Boldt J."/>
            <person name="Bunk B."/>
            <person name="Haeckl F.J.F.P.J."/>
            <person name="Gunesch A.P."/>
            <person name="Birkelbach J."/>
            <person name="Nuebel U."/>
            <person name="Pietschmann T."/>
            <person name="Bach T."/>
            <person name="Mueller R."/>
        </authorList>
    </citation>
    <scope>NUCLEOTIDE SEQUENCE</scope>
    <source>
        <strain evidence="2">MSr11367</strain>
    </source>
</reference>
<gene>
    <name evidence="2" type="ORF">LVJ94_38215</name>
</gene>
<dbReference type="Pfam" id="PF13579">
    <property type="entry name" value="Glyco_trans_4_4"/>
    <property type="match status" value="1"/>
</dbReference>
<evidence type="ECO:0000259" key="1">
    <source>
        <dbReference type="Pfam" id="PF13579"/>
    </source>
</evidence>
<name>A0ABZ2KVZ8_9BACT</name>
<keyword evidence="2" id="KW-0808">Transferase</keyword>
<protein>
    <submittedName>
        <fullName evidence="2">Glycosyltransferase</fullName>
        <ecNumber evidence="2">2.4.-.-</ecNumber>
    </submittedName>
</protein>
<dbReference type="Gene3D" id="3.40.50.2000">
    <property type="entry name" value="Glycogen Phosphorylase B"/>
    <property type="match status" value="2"/>
</dbReference>
<dbReference type="InterPro" id="IPR028098">
    <property type="entry name" value="Glyco_trans_4-like_N"/>
</dbReference>
<dbReference type="SUPFAM" id="SSF53756">
    <property type="entry name" value="UDP-Glycosyltransferase/glycogen phosphorylase"/>
    <property type="match status" value="1"/>
</dbReference>
<keyword evidence="3" id="KW-1185">Reference proteome</keyword>
<sequence>MPHSDERRTTAASPASVTAPADWLRALIVAYSFPPVGGAGVQRMLKLAKYLPEHHVVPTVLTVANPSVPLTDASLLHDLPPGIQVLRARTLEPGYALKRAAWSETAHHRKIRLGALAKELLVPDAQILWQPGAQAAMLKKLYFSGPPPQVVLISAPPFSQFLLAPVVRLLRRKVAVILDYRDEWSTYRTAYEMMGGRIGSKIGDPLESALLRTAHAVITATEEFRENLLSHFRFLDPGRVHAIPNGYDPDDFPTDLPSPPRDRFVIGYAGTVFKLTSVRGFLGAVRLLHERSPELARHLHVRFIGRIVDTELDAFEGTEALGVERLGYLEHAQSLIELARSHLVLCTLDEVPGVERIYPAKIFELMCLGRPCLTLSPPGALTRLVSRHRLGDVLPPRDEAGIATYLEARLRAFREGNGHARQAAASFAPRGIERYTRHALAGEFAAVMREASRLAD</sequence>